<sequence>MTDSMTPPTTEETRKQIKADLPADTFERQPQRALWFIPLVATAVAAGTTIIVVRPPWYFCVLLGLVMGQCFASMGFLAHEVLHGAVVKSKGLQYFLGYLGFGPMLVSPSLWRVWHNQIHHGKTNMGNSDPDSFGTVSRFEKAPSTRFVARLAPGSRHWSSAFFFSYWFTFHGQVVLWIQTKYMRTFARFNRRRAIIDSAVCLALWVTVGILAGPFYALFVVAIPVMVTNALVMGYIATNHFMRPMTKSNDPIENSMSVTTLPIIDRMHFNFSHHVEHHLFPNMSAKHAPRLRTWLEENENDRYVTPNHAFAIAYLYRTPRVYLDATTLCDPEDPQGPYRADTSELAEILH</sequence>
<accession>A0A6J6B216</accession>
<organism evidence="3">
    <name type="scientific">freshwater metagenome</name>
    <dbReference type="NCBI Taxonomy" id="449393"/>
    <lineage>
        <taxon>unclassified sequences</taxon>
        <taxon>metagenomes</taxon>
        <taxon>ecological metagenomes</taxon>
    </lineage>
</organism>
<feature type="transmembrane region" description="Helical" evidence="1">
    <location>
        <begin position="194"/>
        <end position="212"/>
    </location>
</feature>
<evidence type="ECO:0000313" key="3">
    <source>
        <dbReference type="EMBL" id="CAB4533092.1"/>
    </source>
</evidence>
<feature type="transmembrane region" description="Helical" evidence="1">
    <location>
        <begin position="94"/>
        <end position="114"/>
    </location>
</feature>
<keyword evidence="1" id="KW-1133">Transmembrane helix</keyword>
<feature type="transmembrane region" description="Helical" evidence="1">
    <location>
        <begin position="33"/>
        <end position="53"/>
    </location>
</feature>
<dbReference type="Pfam" id="PF00487">
    <property type="entry name" value="FA_desaturase"/>
    <property type="match status" value="1"/>
</dbReference>
<dbReference type="AlphaFoldDB" id="A0A6J6B216"/>
<gene>
    <name evidence="3" type="ORF">UFOPK1358_00534</name>
</gene>
<keyword evidence="1" id="KW-0472">Membrane</keyword>
<proteinExistence type="predicted"/>
<dbReference type="EMBL" id="CAEZSF010000034">
    <property type="protein sequence ID" value="CAB4533092.1"/>
    <property type="molecule type" value="Genomic_DNA"/>
</dbReference>
<feature type="transmembrane region" description="Helical" evidence="1">
    <location>
        <begin position="59"/>
        <end position="82"/>
    </location>
</feature>
<dbReference type="GO" id="GO:0016020">
    <property type="term" value="C:membrane"/>
    <property type="evidence" value="ECO:0007669"/>
    <property type="project" value="TreeGrafter"/>
</dbReference>
<dbReference type="PANTHER" id="PTHR19353:SF19">
    <property type="entry name" value="DELTA(5) FATTY ACID DESATURASE C-RELATED"/>
    <property type="match status" value="1"/>
</dbReference>
<dbReference type="PANTHER" id="PTHR19353">
    <property type="entry name" value="FATTY ACID DESATURASE 2"/>
    <property type="match status" value="1"/>
</dbReference>
<dbReference type="InterPro" id="IPR005804">
    <property type="entry name" value="FA_desaturase_dom"/>
</dbReference>
<evidence type="ECO:0000259" key="2">
    <source>
        <dbReference type="Pfam" id="PF00487"/>
    </source>
</evidence>
<feature type="transmembrane region" description="Helical" evidence="1">
    <location>
        <begin position="158"/>
        <end position="178"/>
    </location>
</feature>
<feature type="domain" description="Fatty acid desaturase" evidence="2">
    <location>
        <begin position="56"/>
        <end position="304"/>
    </location>
</feature>
<dbReference type="CDD" id="cd03506">
    <property type="entry name" value="Delta6-FADS-like"/>
    <property type="match status" value="1"/>
</dbReference>
<reference evidence="3" key="1">
    <citation type="submission" date="2020-05" db="EMBL/GenBank/DDBJ databases">
        <authorList>
            <person name="Chiriac C."/>
            <person name="Salcher M."/>
            <person name="Ghai R."/>
            <person name="Kavagutti S V."/>
        </authorList>
    </citation>
    <scope>NUCLEOTIDE SEQUENCE</scope>
</reference>
<dbReference type="GO" id="GO:0008610">
    <property type="term" value="P:lipid biosynthetic process"/>
    <property type="evidence" value="ECO:0007669"/>
    <property type="project" value="UniProtKB-ARBA"/>
</dbReference>
<protein>
    <submittedName>
        <fullName evidence="3">Unannotated protein</fullName>
    </submittedName>
</protein>
<dbReference type="InterPro" id="IPR012171">
    <property type="entry name" value="Fatty_acid_desaturase"/>
</dbReference>
<dbReference type="GO" id="GO:0016717">
    <property type="term" value="F:oxidoreductase activity, acting on paired donors, with oxidation of a pair of donors resulting in the reduction of molecular oxygen to two molecules of water"/>
    <property type="evidence" value="ECO:0007669"/>
    <property type="project" value="TreeGrafter"/>
</dbReference>
<name>A0A6J6B216_9ZZZZ</name>
<evidence type="ECO:0000256" key="1">
    <source>
        <dbReference type="SAM" id="Phobius"/>
    </source>
</evidence>
<keyword evidence="1" id="KW-0812">Transmembrane</keyword>